<comment type="subcellular location">
    <subcellularLocation>
        <location evidence="1">Cell membrane</location>
        <topology evidence="1">Multi-pass membrane protein</topology>
    </subcellularLocation>
</comment>
<proteinExistence type="inferred from homology"/>
<keyword evidence="4 8" id="KW-0812">Transmembrane</keyword>
<evidence type="ECO:0000256" key="5">
    <source>
        <dbReference type="ARBA" id="ARBA00022960"/>
    </source>
</evidence>
<gene>
    <name evidence="9" type="ORF">AMJ83_03335</name>
</gene>
<sequence>MIRYLVYFVALYVVLPFSAFVDIVTAIVFFIIIHEDERFALVFSSIAGLLFDLYYPIRLGINTLIYIVFTQSLLYLKKYLVLNPLTTFTTFIVFFLSKLAVTNIILSSPISFTQIGYAILAFFPTILVLNKINFGVWMRS</sequence>
<dbReference type="STRING" id="1703779.AMJ83_03335"/>
<keyword evidence="3" id="KW-1003">Cell membrane</keyword>
<comment type="similarity">
    <text evidence="2">Belongs to the MreD family.</text>
</comment>
<evidence type="ECO:0000256" key="2">
    <source>
        <dbReference type="ARBA" id="ARBA00007776"/>
    </source>
</evidence>
<evidence type="ECO:0000313" key="9">
    <source>
        <dbReference type="EMBL" id="KPK64270.1"/>
    </source>
</evidence>
<evidence type="ECO:0000256" key="7">
    <source>
        <dbReference type="ARBA" id="ARBA00023136"/>
    </source>
</evidence>
<protein>
    <submittedName>
        <fullName evidence="9">Uncharacterized protein</fullName>
    </submittedName>
</protein>
<dbReference type="GO" id="GO:0005886">
    <property type="term" value="C:plasma membrane"/>
    <property type="evidence" value="ECO:0007669"/>
    <property type="project" value="UniProtKB-SubCell"/>
</dbReference>
<keyword evidence="7 8" id="KW-0472">Membrane</keyword>
<dbReference type="AlphaFoldDB" id="A0A0S8FUN0"/>
<evidence type="ECO:0000256" key="4">
    <source>
        <dbReference type="ARBA" id="ARBA00022692"/>
    </source>
</evidence>
<keyword evidence="5" id="KW-0133">Cell shape</keyword>
<keyword evidence="6 8" id="KW-1133">Transmembrane helix</keyword>
<comment type="caution">
    <text evidence="9">The sequence shown here is derived from an EMBL/GenBank/DDBJ whole genome shotgun (WGS) entry which is preliminary data.</text>
</comment>
<evidence type="ECO:0000256" key="3">
    <source>
        <dbReference type="ARBA" id="ARBA00022475"/>
    </source>
</evidence>
<feature type="transmembrane region" description="Helical" evidence="8">
    <location>
        <begin position="88"/>
        <end position="106"/>
    </location>
</feature>
<dbReference type="Pfam" id="PF04093">
    <property type="entry name" value="MreD"/>
    <property type="match status" value="1"/>
</dbReference>
<organism evidence="9 10">
    <name type="scientific">candidate division WOR_3 bacterium SM23_42</name>
    <dbReference type="NCBI Taxonomy" id="1703779"/>
    <lineage>
        <taxon>Bacteria</taxon>
        <taxon>Bacteria division WOR-3</taxon>
    </lineage>
</organism>
<feature type="transmembrane region" description="Helical" evidence="8">
    <location>
        <begin position="112"/>
        <end position="130"/>
    </location>
</feature>
<name>A0A0S8FUN0_UNCW3</name>
<evidence type="ECO:0000313" key="10">
    <source>
        <dbReference type="Proteomes" id="UP000051373"/>
    </source>
</evidence>
<evidence type="ECO:0000256" key="8">
    <source>
        <dbReference type="SAM" id="Phobius"/>
    </source>
</evidence>
<dbReference type="GO" id="GO:0008360">
    <property type="term" value="P:regulation of cell shape"/>
    <property type="evidence" value="ECO:0007669"/>
    <property type="project" value="UniProtKB-KW"/>
</dbReference>
<dbReference type="EMBL" id="LJUJ01000004">
    <property type="protein sequence ID" value="KPK64270.1"/>
    <property type="molecule type" value="Genomic_DNA"/>
</dbReference>
<feature type="transmembrane region" description="Helical" evidence="8">
    <location>
        <begin position="53"/>
        <end position="76"/>
    </location>
</feature>
<dbReference type="Proteomes" id="UP000051373">
    <property type="component" value="Unassembled WGS sequence"/>
</dbReference>
<feature type="transmembrane region" description="Helical" evidence="8">
    <location>
        <begin position="7"/>
        <end position="33"/>
    </location>
</feature>
<reference evidence="9 10" key="1">
    <citation type="journal article" date="2015" name="Microbiome">
        <title>Genomic resolution of linkages in carbon, nitrogen, and sulfur cycling among widespread estuary sediment bacteria.</title>
        <authorList>
            <person name="Baker B.J."/>
            <person name="Lazar C.S."/>
            <person name="Teske A.P."/>
            <person name="Dick G.J."/>
        </authorList>
    </citation>
    <scope>NUCLEOTIDE SEQUENCE [LARGE SCALE GENOMIC DNA]</scope>
    <source>
        <strain evidence="9">SM23_42</strain>
    </source>
</reference>
<accession>A0A0S8FUN0</accession>
<evidence type="ECO:0000256" key="6">
    <source>
        <dbReference type="ARBA" id="ARBA00022989"/>
    </source>
</evidence>
<evidence type="ECO:0000256" key="1">
    <source>
        <dbReference type="ARBA" id="ARBA00004651"/>
    </source>
</evidence>
<dbReference type="InterPro" id="IPR007227">
    <property type="entry name" value="Cell_shape_determining_MreD"/>
</dbReference>